<evidence type="ECO:0000256" key="1">
    <source>
        <dbReference type="SAM" id="MobiDB-lite"/>
    </source>
</evidence>
<accession>A0ABD3PKA1</accession>
<feature type="compositionally biased region" description="Basic and acidic residues" evidence="1">
    <location>
        <begin position="135"/>
        <end position="153"/>
    </location>
</feature>
<dbReference type="AlphaFoldDB" id="A0ABD3PKA1"/>
<protein>
    <submittedName>
        <fullName evidence="3">Uncharacterized protein</fullName>
    </submittedName>
</protein>
<feature type="region of interest" description="Disordered" evidence="1">
    <location>
        <begin position="113"/>
        <end position="172"/>
    </location>
</feature>
<feature type="transmembrane region" description="Helical" evidence="2">
    <location>
        <begin position="60"/>
        <end position="77"/>
    </location>
</feature>
<dbReference type="Proteomes" id="UP001530400">
    <property type="component" value="Unassembled WGS sequence"/>
</dbReference>
<evidence type="ECO:0000256" key="2">
    <source>
        <dbReference type="SAM" id="Phobius"/>
    </source>
</evidence>
<dbReference type="EMBL" id="JALLPJ020000577">
    <property type="protein sequence ID" value="KAL3788177.1"/>
    <property type="molecule type" value="Genomic_DNA"/>
</dbReference>
<gene>
    <name evidence="3" type="ORF">ACHAWO_011758</name>
</gene>
<sequence>MEPQRQRLDPPEDTVHLISGRPPLHPNRKPMELQQRGGTHSLSSNAISSSSIGMYSWRKMTLLFILVAFTIILLIVSNKEDVAIERGIEIGEVEVVHRDAIKAAYDEAFDEKAGDDASTLDSVEKSTESSGVQDDSDRSNDAIKSSEESTKPDSEEENSAKESNIYESSGSSSQNKRFLLGFHAPSPQNFITSNIYLKPKGVGYPLRPIGGLHPLYAVDLLNKNGQSTTTSSSTTDITEINTTITGLSPESQYNAQLLGDYASHSPYADVRLKLTAEERESEQELYMQKLSSIKNDWGVWNFVDAKAEERPVVDWDMVGKDKTGYDVLSGEIESGEFGDGVWQGDDEYIKNFLTEAKALISRVKEAIYAEYGLPSSTLTPEQLQQRNIQLGIHTVKASDPAAKSIDAAQGVAWMHESSFEALAKKLLNAMMTNDHFFVTLGGHSAAAGHGNNFHQSYMMQFQEVMEPVFDRLGMVLVSANRAQGGMGTLQAALAGETIYGQKDVVLWDSSMTEKGGGNQDLFHRQMLLTGHRVPILLDMGGGKGTMDAIHTESGAHVGGITLGTPSIFATTKSVEQAETLPFALRHLFCENGVTTCTDAKYKYAAACWTDRSDIEPGTAQNEAYGSQGKVDVLFELFIMMSNPTIHYDVEPNNLITLQHPGNRSHQWVGRKLSLLFLHALEEAINVWENAASSDGNPIPGKFWHLSEEENTIREKLRSVDVSATECGKMMTQLPRVCNTPMKGATEWAPRADPEHSSIRGILKPAPNGYVPVLLGSEPLLYGGRDPHMLIQKIPDGEIDVPAIARSIPVQADSQRLLLRNIQQLQLSSNLQSDASKQQPLRKQQARQLDEIVPGEGWAVEEYAPGFCDGTSNQVCNRAPAFNCLMSGHGDSRGQMVGDALSGWLTFQLKDVSQGIFAGRIQYWHNHNSNKRTEGWTDVNNGRNDARRFLKPPPPPLPDDFRLEVAVDGELRHAYTGDEFKNLTEPHIAYNVPFTVLLDDEEMAKKNEKRDMEVSLRIVGGGRESVLGITHIYYA</sequence>
<organism evidence="3 4">
    <name type="scientific">Cyclotella atomus</name>
    <dbReference type="NCBI Taxonomy" id="382360"/>
    <lineage>
        <taxon>Eukaryota</taxon>
        <taxon>Sar</taxon>
        <taxon>Stramenopiles</taxon>
        <taxon>Ochrophyta</taxon>
        <taxon>Bacillariophyta</taxon>
        <taxon>Coscinodiscophyceae</taxon>
        <taxon>Thalassiosirophycidae</taxon>
        <taxon>Stephanodiscales</taxon>
        <taxon>Stephanodiscaceae</taxon>
        <taxon>Cyclotella</taxon>
    </lineage>
</organism>
<evidence type="ECO:0000313" key="4">
    <source>
        <dbReference type="Proteomes" id="UP001530400"/>
    </source>
</evidence>
<reference evidence="3 4" key="1">
    <citation type="submission" date="2024-10" db="EMBL/GenBank/DDBJ databases">
        <title>Updated reference genomes for cyclostephanoid diatoms.</title>
        <authorList>
            <person name="Roberts W.R."/>
            <person name="Alverson A.J."/>
        </authorList>
    </citation>
    <scope>NUCLEOTIDE SEQUENCE [LARGE SCALE GENOMIC DNA]</scope>
    <source>
        <strain evidence="3 4">AJA010-31</strain>
    </source>
</reference>
<keyword evidence="2" id="KW-1133">Transmembrane helix</keyword>
<keyword evidence="2" id="KW-0472">Membrane</keyword>
<keyword evidence="4" id="KW-1185">Reference proteome</keyword>
<evidence type="ECO:0000313" key="3">
    <source>
        <dbReference type="EMBL" id="KAL3788177.1"/>
    </source>
</evidence>
<comment type="caution">
    <text evidence="3">The sequence shown here is derived from an EMBL/GenBank/DDBJ whole genome shotgun (WGS) entry which is preliminary data.</text>
</comment>
<proteinExistence type="predicted"/>
<keyword evidence="2" id="KW-0812">Transmembrane</keyword>
<feature type="compositionally biased region" description="Basic and acidic residues" evidence="1">
    <location>
        <begin position="1"/>
        <end position="15"/>
    </location>
</feature>
<feature type="region of interest" description="Disordered" evidence="1">
    <location>
        <begin position="1"/>
        <end position="45"/>
    </location>
</feature>
<name>A0ABD3PKA1_9STRA</name>